<feature type="compositionally biased region" description="Polar residues" evidence="3">
    <location>
        <begin position="286"/>
        <end position="311"/>
    </location>
</feature>
<dbReference type="Pfam" id="PF00072">
    <property type="entry name" value="Response_reg"/>
    <property type="match status" value="1"/>
</dbReference>
<organism evidence="6 7">
    <name type="scientific">Penicillium cosmopolitanum</name>
    <dbReference type="NCBI Taxonomy" id="1131564"/>
    <lineage>
        <taxon>Eukaryota</taxon>
        <taxon>Fungi</taxon>
        <taxon>Dikarya</taxon>
        <taxon>Ascomycota</taxon>
        <taxon>Pezizomycotina</taxon>
        <taxon>Eurotiomycetes</taxon>
        <taxon>Eurotiomycetidae</taxon>
        <taxon>Eurotiales</taxon>
        <taxon>Aspergillaceae</taxon>
        <taxon>Penicillium</taxon>
    </lineage>
</organism>
<dbReference type="PANTHER" id="PTHR43719:SF72">
    <property type="entry name" value="HISTIDINE KINASE_RESPONSE REGULATOR, PUTATIVE (AFU_ORTHOLOGUE AFUA_8G06140)-RELATED"/>
    <property type="match status" value="1"/>
</dbReference>
<dbReference type="GeneID" id="81366586"/>
<dbReference type="Gene3D" id="3.40.50.2300">
    <property type="match status" value="1"/>
</dbReference>
<dbReference type="SUPFAM" id="SSF55874">
    <property type="entry name" value="ATPase domain of HSP90 chaperone/DNA topoisomerase II/histidine kinase"/>
    <property type="match status" value="1"/>
</dbReference>
<dbReference type="InterPro" id="IPR011006">
    <property type="entry name" value="CheY-like_superfamily"/>
</dbReference>
<dbReference type="SUPFAM" id="SSF47384">
    <property type="entry name" value="Homodimeric domain of signal transducing histidine kinase"/>
    <property type="match status" value="1"/>
</dbReference>
<evidence type="ECO:0000313" key="6">
    <source>
        <dbReference type="EMBL" id="KAJ5409086.1"/>
    </source>
</evidence>
<dbReference type="PANTHER" id="PTHR43719">
    <property type="entry name" value="TWO-COMPONENT HISTIDINE KINASE"/>
    <property type="match status" value="1"/>
</dbReference>
<dbReference type="PRINTS" id="PR00344">
    <property type="entry name" value="BCTRLSENSOR"/>
</dbReference>
<dbReference type="InterPro" id="IPR036890">
    <property type="entry name" value="HATPase_C_sf"/>
</dbReference>
<dbReference type="RefSeq" id="XP_056493401.1">
    <property type="nucleotide sequence ID" value="XM_056627606.1"/>
</dbReference>
<dbReference type="EMBL" id="JAPZBU010000004">
    <property type="protein sequence ID" value="KAJ5409086.1"/>
    <property type="molecule type" value="Genomic_DNA"/>
</dbReference>
<dbReference type="FunFam" id="1.10.287.130:FF:000023">
    <property type="entry name" value="Sensor histidine kinase/response regulator, putative"/>
    <property type="match status" value="1"/>
</dbReference>
<dbReference type="AlphaFoldDB" id="A0A9W9W9S8"/>
<dbReference type="InterPro" id="IPR001789">
    <property type="entry name" value="Sig_transdc_resp-reg_receiver"/>
</dbReference>
<dbReference type="OrthoDB" id="303614at2759"/>
<feature type="modified residue" description="4-aspartylphosphate" evidence="2">
    <location>
        <position position="1116"/>
    </location>
</feature>
<evidence type="ECO:0000256" key="1">
    <source>
        <dbReference type="ARBA" id="ARBA00022553"/>
    </source>
</evidence>
<accession>A0A9W9W9S8</accession>
<dbReference type="Proteomes" id="UP001147747">
    <property type="component" value="Unassembled WGS sequence"/>
</dbReference>
<dbReference type="SMART" id="SM00387">
    <property type="entry name" value="HATPase_c"/>
    <property type="match status" value="1"/>
</dbReference>
<gene>
    <name evidence="6" type="ORF">N7509_002969</name>
</gene>
<dbReference type="InterPro" id="IPR050956">
    <property type="entry name" value="2C_system_His_kinase"/>
</dbReference>
<feature type="compositionally biased region" description="Low complexity" evidence="3">
    <location>
        <begin position="67"/>
        <end position="81"/>
    </location>
</feature>
<comment type="caution">
    <text evidence="6">The sequence shown here is derived from an EMBL/GenBank/DDBJ whole genome shotgun (WGS) entry which is preliminary data.</text>
</comment>
<dbReference type="CDD" id="cd17546">
    <property type="entry name" value="REC_hyHK_CKI1_RcsC-like"/>
    <property type="match status" value="1"/>
</dbReference>
<feature type="compositionally biased region" description="Basic and acidic residues" evidence="3">
    <location>
        <begin position="53"/>
        <end position="64"/>
    </location>
</feature>
<dbReference type="InterPro" id="IPR003661">
    <property type="entry name" value="HisK_dim/P_dom"/>
</dbReference>
<evidence type="ECO:0008006" key="8">
    <source>
        <dbReference type="Google" id="ProtNLM"/>
    </source>
</evidence>
<feature type="domain" description="Histidine kinase" evidence="4">
    <location>
        <begin position="593"/>
        <end position="862"/>
    </location>
</feature>
<dbReference type="Gene3D" id="1.10.287.130">
    <property type="match status" value="1"/>
</dbReference>
<dbReference type="SUPFAM" id="SSF55781">
    <property type="entry name" value="GAF domain-like"/>
    <property type="match status" value="1"/>
</dbReference>
<feature type="compositionally biased region" description="Low complexity" evidence="3">
    <location>
        <begin position="320"/>
        <end position="341"/>
    </location>
</feature>
<dbReference type="InterPro" id="IPR003594">
    <property type="entry name" value="HATPase_dom"/>
</dbReference>
<dbReference type="Gene3D" id="3.30.565.10">
    <property type="entry name" value="Histidine kinase-like ATPase, C-terminal domain"/>
    <property type="match status" value="1"/>
</dbReference>
<sequence length="1205" mass="133281">MEEKPPPPAVMEADHSAGRRAREVYRYFRPERLATISENASLSSGTSSLRGPVSRDDQSIHQSRDLSVSTQPSTTQSSQKSMATLGPLPDSMVLGESSATLDSFAQLAALRLNVDRVFISVSNRDSQFIIAQAAQNMKGDVKYDFLGDGVYTGCSTLDASSWNMCQDTIALAPSNRLTGEYNFLVSNDLSQDDRYRTLPFVKEEPGFRFYAGTPLTTESNINMGCLFVLDTKPHDEFTCLEKETMGHMGMLIMDFLKVSRQASEGRRASRLSHGLSCFVEGHSSIASNEQDSTVENNYQEPGRSPETSPSRISKDRLDVRSLSSGRSRSRDSSACSFDSTSELTDEKSIPSSFDSNYGHNWPQPKGKDDGETHRGNSWTFRRAANLIRESLELNTNDGVVFVEAGNDLVHNIGSDSELSNSVDNSKAVTVLGLSTEDGGMERKTPVSRSITNLDEDFLRRLLNRYSRGNIWSFHRDGLLSSSDSEESEESSEPRGRKNPFSKRMKAQKRKTTENSILNKCFPGATQILFVPLWNPAHSQWFGGFFCWNTIESNVFNPSVELSSLLGFGTSIMSECNRVDSLIADRQKGDFLGSISHELRSPLHGVLAAAEMMQNTELTPYQSSMMETIDACGRTLLDTMNQVLDYSKIVSLEKQLRHLKKRGDQSPNLQMKHRSAAHLDVYTATDVSALAEEVVEGVSLGHQYSQRPPSPGYASMTSAPDAVPEPHVVVDLDIAHHNWVYNTAPGALRRIIMNIFSNAMKYTSEGHVSVRLEVKETSENWHQQTQIADLVTLTVSDTGKGISDDFLRGRLFVPFAQEDTLASGSGLGLSIVRSLLKSLDGNINVQTQVGKGTTVKVTVPLYRSEPDDCVNDIPSMSQFMRRQEMTTDLSYIRRDFPGRKVAIWGLQRDSVSKHPFWSTISHYLTDWFGLELVSPSSEATIDILLAEEIPSQSEIKEKLTGKPSFLLIDTKGVGFDSMNVNSLPAAKFLNMIHPPCGPHKLGRLIRKCLEQPFSLPSISDLYIVPDTPKPPINEQLDSNPGSTSGAICTTPTKPPQNFNKKHEGRILVVEDNKINLNLMLTFLKKRNIPTLDSAENGQLAVAAVQEKSQGYDIIFMDISMPVMDGFEATRNIRAIEKERNTGENPAIIIALTGLSSHKAESEAIGSGIDLFLTKPVAFKQVTKILNEWEETGSVELIQAAQHEVSA</sequence>
<feature type="region of interest" description="Disordered" evidence="3">
    <location>
        <begin position="39"/>
        <end position="86"/>
    </location>
</feature>
<dbReference type="Pfam" id="PF00512">
    <property type="entry name" value="HisKA"/>
    <property type="match status" value="1"/>
</dbReference>
<keyword evidence="7" id="KW-1185">Reference proteome</keyword>
<protein>
    <recommendedName>
        <fullName evidence="8">Histidine kinase</fullName>
    </recommendedName>
</protein>
<dbReference type="InterPro" id="IPR004358">
    <property type="entry name" value="Sig_transdc_His_kin-like_C"/>
</dbReference>
<feature type="domain" description="Response regulatory" evidence="5">
    <location>
        <begin position="1064"/>
        <end position="1188"/>
    </location>
</feature>
<evidence type="ECO:0000313" key="7">
    <source>
        <dbReference type="Proteomes" id="UP001147747"/>
    </source>
</evidence>
<reference evidence="6" key="2">
    <citation type="journal article" date="2023" name="IMA Fungus">
        <title>Comparative genomic study of the Penicillium genus elucidates a diverse pangenome and 15 lateral gene transfer events.</title>
        <authorList>
            <person name="Petersen C."/>
            <person name="Sorensen T."/>
            <person name="Nielsen M.R."/>
            <person name="Sondergaard T.E."/>
            <person name="Sorensen J.L."/>
            <person name="Fitzpatrick D.A."/>
            <person name="Frisvad J.C."/>
            <person name="Nielsen K.L."/>
        </authorList>
    </citation>
    <scope>NUCLEOTIDE SEQUENCE</scope>
    <source>
        <strain evidence="6">IBT 29677</strain>
    </source>
</reference>
<dbReference type="InterPro" id="IPR036097">
    <property type="entry name" value="HisK_dim/P_sf"/>
</dbReference>
<dbReference type="SMART" id="SM00388">
    <property type="entry name" value="HisKA"/>
    <property type="match status" value="1"/>
</dbReference>
<feature type="region of interest" description="Disordered" evidence="3">
    <location>
        <begin position="286"/>
        <end position="375"/>
    </location>
</feature>
<evidence type="ECO:0000256" key="2">
    <source>
        <dbReference type="PROSITE-ProRule" id="PRU00169"/>
    </source>
</evidence>
<dbReference type="PROSITE" id="PS50109">
    <property type="entry name" value="HIS_KIN"/>
    <property type="match status" value="1"/>
</dbReference>
<feature type="compositionally biased region" description="Basic and acidic residues" evidence="3">
    <location>
        <begin position="365"/>
        <end position="374"/>
    </location>
</feature>
<evidence type="ECO:0000259" key="4">
    <source>
        <dbReference type="PROSITE" id="PS50109"/>
    </source>
</evidence>
<reference evidence="6" key="1">
    <citation type="submission" date="2022-12" db="EMBL/GenBank/DDBJ databases">
        <authorList>
            <person name="Petersen C."/>
        </authorList>
    </citation>
    <scope>NUCLEOTIDE SEQUENCE</scope>
    <source>
        <strain evidence="6">IBT 29677</strain>
    </source>
</reference>
<dbReference type="Pfam" id="PF02518">
    <property type="entry name" value="HATPase_c"/>
    <property type="match status" value="1"/>
</dbReference>
<feature type="compositionally biased region" description="Polar residues" evidence="3">
    <location>
        <begin position="39"/>
        <end position="49"/>
    </location>
</feature>
<evidence type="ECO:0000256" key="3">
    <source>
        <dbReference type="SAM" id="MobiDB-lite"/>
    </source>
</evidence>
<dbReference type="CDD" id="cd00082">
    <property type="entry name" value="HisKA"/>
    <property type="match status" value="1"/>
</dbReference>
<feature type="compositionally biased region" description="Basic residues" evidence="3">
    <location>
        <begin position="496"/>
        <end position="509"/>
    </location>
</feature>
<evidence type="ECO:0000259" key="5">
    <source>
        <dbReference type="PROSITE" id="PS50110"/>
    </source>
</evidence>
<feature type="region of interest" description="Disordered" evidence="3">
    <location>
        <begin position="480"/>
        <end position="511"/>
    </location>
</feature>
<feature type="compositionally biased region" description="Polar residues" evidence="3">
    <location>
        <begin position="349"/>
        <end position="358"/>
    </location>
</feature>
<proteinExistence type="predicted"/>
<dbReference type="InterPro" id="IPR005467">
    <property type="entry name" value="His_kinase_dom"/>
</dbReference>
<name>A0A9W9W9S8_9EURO</name>
<dbReference type="SMART" id="SM00448">
    <property type="entry name" value="REC"/>
    <property type="match status" value="1"/>
</dbReference>
<dbReference type="SUPFAM" id="SSF52172">
    <property type="entry name" value="CheY-like"/>
    <property type="match status" value="1"/>
</dbReference>
<dbReference type="GO" id="GO:0000155">
    <property type="term" value="F:phosphorelay sensor kinase activity"/>
    <property type="evidence" value="ECO:0007669"/>
    <property type="project" value="InterPro"/>
</dbReference>
<dbReference type="PROSITE" id="PS50110">
    <property type="entry name" value="RESPONSE_REGULATORY"/>
    <property type="match status" value="1"/>
</dbReference>
<keyword evidence="1 2" id="KW-0597">Phosphoprotein</keyword>